<evidence type="ECO:0000313" key="3">
    <source>
        <dbReference type="EMBL" id="EGG20001.1"/>
    </source>
</evidence>
<dbReference type="AlphaFoldDB" id="F4PVI7"/>
<dbReference type="OrthoDB" id="5337378at2759"/>
<dbReference type="KEGG" id="dfa:DFA_07116"/>
<evidence type="ECO:0000259" key="2">
    <source>
        <dbReference type="PROSITE" id="PS50011"/>
    </source>
</evidence>
<dbReference type="InterPro" id="IPR051251">
    <property type="entry name" value="STK_FNIP-Repeat"/>
</dbReference>
<accession>F4PVI7</accession>
<proteinExistence type="inferred from homology"/>
<evidence type="ECO:0000313" key="4">
    <source>
        <dbReference type="Proteomes" id="UP000007797"/>
    </source>
</evidence>
<dbReference type="PANTHER" id="PTHR32134:SF178">
    <property type="entry name" value="FNIP REPEAT-CONTAINING PROTEIN"/>
    <property type="match status" value="1"/>
</dbReference>
<organism evidence="3 4">
    <name type="scientific">Cavenderia fasciculata</name>
    <name type="common">Slime mold</name>
    <name type="synonym">Dictyostelium fasciculatum</name>
    <dbReference type="NCBI Taxonomy" id="261658"/>
    <lineage>
        <taxon>Eukaryota</taxon>
        <taxon>Amoebozoa</taxon>
        <taxon>Evosea</taxon>
        <taxon>Eumycetozoa</taxon>
        <taxon>Dictyostelia</taxon>
        <taxon>Acytosteliales</taxon>
        <taxon>Cavenderiaceae</taxon>
        <taxon>Cavenderia</taxon>
    </lineage>
</organism>
<dbReference type="SUPFAM" id="SSF56112">
    <property type="entry name" value="Protein kinase-like (PK-like)"/>
    <property type="match status" value="1"/>
</dbReference>
<comment type="similarity">
    <text evidence="1">Belongs to the protein kinase superfamily. STE Ser/Thr protein kinase family.</text>
</comment>
<evidence type="ECO:0000256" key="1">
    <source>
        <dbReference type="ARBA" id="ARBA00025754"/>
    </source>
</evidence>
<dbReference type="InterPro" id="IPR008615">
    <property type="entry name" value="FNIP"/>
</dbReference>
<dbReference type="RefSeq" id="XP_004366984.1">
    <property type="nucleotide sequence ID" value="XM_004366927.1"/>
</dbReference>
<dbReference type="EMBL" id="GL883013">
    <property type="protein sequence ID" value="EGG20001.1"/>
    <property type="molecule type" value="Genomic_DNA"/>
</dbReference>
<protein>
    <recommendedName>
        <fullName evidence="2">Protein kinase domain-containing protein</fullName>
    </recommendedName>
</protein>
<dbReference type="GO" id="GO:0005524">
    <property type="term" value="F:ATP binding"/>
    <property type="evidence" value="ECO:0007669"/>
    <property type="project" value="InterPro"/>
</dbReference>
<dbReference type="Proteomes" id="UP000007797">
    <property type="component" value="Unassembled WGS sequence"/>
</dbReference>
<dbReference type="Gene3D" id="1.10.510.10">
    <property type="entry name" value="Transferase(Phosphotransferase) domain 1"/>
    <property type="match status" value="1"/>
</dbReference>
<feature type="domain" description="Protein kinase" evidence="2">
    <location>
        <begin position="485"/>
        <end position="819"/>
    </location>
</feature>
<dbReference type="GeneID" id="14872350"/>
<keyword evidence="4" id="KW-1185">Reference proteome</keyword>
<dbReference type="SUPFAM" id="SSF52058">
    <property type="entry name" value="L domain-like"/>
    <property type="match status" value="2"/>
</dbReference>
<dbReference type="GO" id="GO:0004672">
    <property type="term" value="F:protein kinase activity"/>
    <property type="evidence" value="ECO:0007669"/>
    <property type="project" value="InterPro"/>
</dbReference>
<dbReference type="InterPro" id="IPR000719">
    <property type="entry name" value="Prot_kinase_dom"/>
</dbReference>
<dbReference type="STRING" id="1054147.F4PVI7"/>
<dbReference type="InterPro" id="IPR011009">
    <property type="entry name" value="Kinase-like_dom_sf"/>
</dbReference>
<sequence>MDTNNHIGITKSLVFDGKTLSIGELPSLQSLKFSEEYNQPLSVGVLPSLLQSLEFGDDFNQPISVGVLPSSLQSLTFGYDYNQPLSVGVLPLSLQSLKFGGGYNQPLSVGVLPLSLQSLVFGCCYDQPLSVGVLPTSLQALKFDNEYNQPLSVGVLPSSLQSLVFHWKFNQPLSPGVLPLSLQSLSFGDDFNQPISVGVLSTLLQSLKFGDAYNQAIPVGVLPFSLQSLVFGNGYNQPLSVRVLPTSLQSLKFGLGFNLPLSVEVLPSSIRSLTFGGRYDQPLSVGVLPSSLQLLEFGGRYNQPLSVGVLPSSLQSLKFGPMYAQPLSARVLPSSLLSLEFGDDFNQSLSVGILPTSLQSLKFGGRYDQPLSVGVLPSSLQSLKFGDRYNQPLSVGVLPLSLQLLEFGRDYNQPLSHGVLPPSLLSLVFGCCFNQPILVGVLPSSLQSLTLSRDYDQPLSIRVFPRSIRSVIFHWFLVKNPYLKKQQRPLTIQSDFKKSIKVGRYYLEIGPYQLLKLPSKKDSIIFTYTGSPSDIDITNCFNQPLPLLNVLSNPNSINYDPKYVVPYPFKKCNFVTVNNHKYFKLYSFPCTLNKVFLVISASSSELAVILNNYVNLKHYERVIWSYIDRLFLILEKLAQHNLAHLDIKPLNLFIGNNGEIVLGDFGCCRYVMERNQTLPTIIVENNPLTNPTNRIIKQESISVTPLTDLTRGTQGYYPPESKFKEYHSKSDAYSVGSTLLKLLSCHPDDASNRDEFVENHRNSKYNPDLVKISPIRYSLALIQFVKKLLTVTPQDRLSSDDLTVESLEPGTQIITSPFLVDKSKFLPNTTKLIFDGDYNCPLNGLLSPTLVKILLLGKFNQPIKQGDIPRLAETLIFGPSFNSEIEPRCLQNNSLKVVVFGRSFNHQISVGHGTYWSGGPFNKSRYFPSRPTINITTDIWNQEKESNIFSKNSKEEYKRINIYHTGRLNVHYIDTINSFTKVYLESKIILTIGEKCYGIGEIKREINLLSWKNNDIEFKMDLKDVSVISFVESSIYQHLFYQIEKKIFKEMNQVDLDGHVVDGYPLKDMEQLFELDNDNIHQIFQHNNQYLNIRFIPFPN</sequence>
<dbReference type="PANTHER" id="PTHR32134">
    <property type="entry name" value="FNIP REPEAT-CONTAINING PROTEIN"/>
    <property type="match status" value="1"/>
</dbReference>
<dbReference type="SMART" id="SM00220">
    <property type="entry name" value="S_TKc"/>
    <property type="match status" value="1"/>
</dbReference>
<dbReference type="Pfam" id="PF00069">
    <property type="entry name" value="Pkinase"/>
    <property type="match status" value="1"/>
</dbReference>
<gene>
    <name evidence="3" type="ORF">DFA_07116</name>
</gene>
<reference evidence="4" key="1">
    <citation type="journal article" date="2011" name="Genome Res.">
        <title>Phylogeny-wide analysis of social amoeba genomes highlights ancient origins for complex intercellular communication.</title>
        <authorList>
            <person name="Heidel A.J."/>
            <person name="Lawal H.M."/>
            <person name="Felder M."/>
            <person name="Schilde C."/>
            <person name="Helps N.R."/>
            <person name="Tunggal B."/>
            <person name="Rivero F."/>
            <person name="John U."/>
            <person name="Schleicher M."/>
            <person name="Eichinger L."/>
            <person name="Platzer M."/>
            <person name="Noegel A.A."/>
            <person name="Schaap P."/>
            <person name="Gloeckner G."/>
        </authorList>
    </citation>
    <scope>NUCLEOTIDE SEQUENCE [LARGE SCALE GENOMIC DNA]</scope>
    <source>
        <strain evidence="4">SH3</strain>
    </source>
</reference>
<dbReference type="Pfam" id="PF05725">
    <property type="entry name" value="FNIP"/>
    <property type="match status" value="10"/>
</dbReference>
<dbReference type="PROSITE" id="PS50011">
    <property type="entry name" value="PROTEIN_KINASE_DOM"/>
    <property type="match status" value="1"/>
</dbReference>
<dbReference type="PROSITE" id="PS00108">
    <property type="entry name" value="PROTEIN_KINASE_ST"/>
    <property type="match status" value="1"/>
</dbReference>
<dbReference type="InterPro" id="IPR008271">
    <property type="entry name" value="Ser/Thr_kinase_AS"/>
</dbReference>
<name>F4PVI7_CACFS</name>